<evidence type="ECO:0000256" key="4">
    <source>
        <dbReference type="ARBA" id="ARBA00022771"/>
    </source>
</evidence>
<evidence type="ECO:0000313" key="12">
    <source>
        <dbReference type="EMBL" id="KAK3578257.1"/>
    </source>
</evidence>
<dbReference type="GO" id="GO:0008270">
    <property type="term" value="F:zinc ion binding"/>
    <property type="evidence" value="ECO:0007669"/>
    <property type="project" value="UniProtKB-KW"/>
</dbReference>
<dbReference type="EMBL" id="JAEAOA010000709">
    <property type="protein sequence ID" value="KAK3578257.1"/>
    <property type="molecule type" value="Genomic_DNA"/>
</dbReference>
<feature type="domain" description="C2H2-type" evidence="10">
    <location>
        <begin position="1063"/>
        <end position="1091"/>
    </location>
</feature>
<feature type="domain" description="C2H2-type" evidence="10">
    <location>
        <begin position="751"/>
        <end position="781"/>
    </location>
</feature>
<dbReference type="PROSITE" id="PS50280">
    <property type="entry name" value="SET"/>
    <property type="match status" value="1"/>
</dbReference>
<feature type="domain" description="C2H2-type" evidence="10">
    <location>
        <begin position="848"/>
        <end position="872"/>
    </location>
</feature>
<dbReference type="InterPro" id="IPR036236">
    <property type="entry name" value="Znf_C2H2_sf"/>
</dbReference>
<dbReference type="Pfam" id="PF21549">
    <property type="entry name" value="PRDM2_PR"/>
    <property type="match status" value="1"/>
</dbReference>
<dbReference type="InterPro" id="IPR001214">
    <property type="entry name" value="SET_dom"/>
</dbReference>
<dbReference type="InterPro" id="IPR017956">
    <property type="entry name" value="AT_hook_DNA-bd_motif"/>
</dbReference>
<dbReference type="PROSITE" id="PS50157">
    <property type="entry name" value="ZINC_FINGER_C2H2_2"/>
    <property type="match status" value="15"/>
</dbReference>
<dbReference type="Pfam" id="PF12874">
    <property type="entry name" value="zf-met"/>
    <property type="match status" value="2"/>
</dbReference>
<organism evidence="12 13">
    <name type="scientific">Potamilus streckersoni</name>
    <dbReference type="NCBI Taxonomy" id="2493646"/>
    <lineage>
        <taxon>Eukaryota</taxon>
        <taxon>Metazoa</taxon>
        <taxon>Spiralia</taxon>
        <taxon>Lophotrochozoa</taxon>
        <taxon>Mollusca</taxon>
        <taxon>Bivalvia</taxon>
        <taxon>Autobranchia</taxon>
        <taxon>Heteroconchia</taxon>
        <taxon>Palaeoheterodonta</taxon>
        <taxon>Unionida</taxon>
        <taxon>Unionoidea</taxon>
        <taxon>Unionidae</taxon>
        <taxon>Ambleminae</taxon>
        <taxon>Lampsilini</taxon>
        <taxon>Potamilus</taxon>
    </lineage>
</organism>
<feature type="domain" description="C2H2-type" evidence="10">
    <location>
        <begin position="1150"/>
        <end position="1177"/>
    </location>
</feature>
<evidence type="ECO:0000313" key="13">
    <source>
        <dbReference type="Proteomes" id="UP001195483"/>
    </source>
</evidence>
<feature type="domain" description="C2H2-type" evidence="10">
    <location>
        <begin position="1178"/>
        <end position="1203"/>
    </location>
</feature>
<dbReference type="PANTHER" id="PTHR24408:SF58">
    <property type="entry name" value="TRANSCRIPTION FACTOR (TFIIIA), PUTATIVE (AFU_ORTHOLOGUE AFUA_1G05150)-RELATED"/>
    <property type="match status" value="1"/>
</dbReference>
<dbReference type="PROSITE" id="PS00354">
    <property type="entry name" value="HMGI_Y"/>
    <property type="match status" value="1"/>
</dbReference>
<dbReference type="SUPFAM" id="SSF57667">
    <property type="entry name" value="beta-beta-alpha zinc fingers"/>
    <property type="match status" value="9"/>
</dbReference>
<reference evidence="12" key="1">
    <citation type="journal article" date="2021" name="Genome Biol. Evol.">
        <title>A High-Quality Reference Genome for a Parasitic Bivalve with Doubly Uniparental Inheritance (Bivalvia: Unionida).</title>
        <authorList>
            <person name="Smith C.H."/>
        </authorList>
    </citation>
    <scope>NUCLEOTIDE SEQUENCE</scope>
    <source>
        <strain evidence="12">CHS0354</strain>
    </source>
</reference>
<evidence type="ECO:0000256" key="1">
    <source>
        <dbReference type="ARBA" id="ARBA00004123"/>
    </source>
</evidence>
<dbReference type="InterPro" id="IPR013087">
    <property type="entry name" value="Znf_C2H2_type"/>
</dbReference>
<evidence type="ECO:0000259" key="11">
    <source>
        <dbReference type="PROSITE" id="PS50280"/>
    </source>
</evidence>
<dbReference type="GO" id="GO:0005634">
    <property type="term" value="C:nucleus"/>
    <property type="evidence" value="ECO:0007669"/>
    <property type="project" value="UniProtKB-SubCell"/>
</dbReference>
<accession>A0AAE0RRF0</accession>
<feature type="region of interest" description="Disordered" evidence="9">
    <location>
        <begin position="410"/>
        <end position="438"/>
    </location>
</feature>
<reference evidence="12" key="3">
    <citation type="submission" date="2023-05" db="EMBL/GenBank/DDBJ databases">
        <authorList>
            <person name="Smith C.H."/>
        </authorList>
    </citation>
    <scope>NUCLEOTIDE SEQUENCE</scope>
    <source>
        <strain evidence="12">CHS0354</strain>
        <tissue evidence="12">Mantle</tissue>
    </source>
</reference>
<evidence type="ECO:0000256" key="3">
    <source>
        <dbReference type="ARBA" id="ARBA00022737"/>
    </source>
</evidence>
<keyword evidence="13" id="KW-1185">Reference proteome</keyword>
<feature type="coiled-coil region" evidence="8">
    <location>
        <begin position="1235"/>
        <end position="1262"/>
    </location>
</feature>
<feature type="region of interest" description="Disordered" evidence="9">
    <location>
        <begin position="254"/>
        <end position="342"/>
    </location>
</feature>
<feature type="domain" description="C2H2-type" evidence="10">
    <location>
        <begin position="966"/>
        <end position="993"/>
    </location>
</feature>
<keyword evidence="6" id="KW-0539">Nucleus</keyword>
<feature type="region of interest" description="Disordered" evidence="9">
    <location>
        <begin position="585"/>
        <end position="636"/>
    </location>
</feature>
<feature type="domain" description="SET" evidence="11">
    <location>
        <begin position="50"/>
        <end position="160"/>
    </location>
</feature>
<feature type="domain" description="C2H2-type" evidence="10">
    <location>
        <begin position="1122"/>
        <end position="1149"/>
    </location>
</feature>
<dbReference type="Gene3D" id="3.30.160.60">
    <property type="entry name" value="Classic Zinc Finger"/>
    <property type="match status" value="10"/>
</dbReference>
<keyword evidence="8" id="KW-0175">Coiled coil</keyword>
<keyword evidence="4 7" id="KW-0863">Zinc-finger</keyword>
<evidence type="ECO:0000256" key="9">
    <source>
        <dbReference type="SAM" id="MobiDB-lite"/>
    </source>
</evidence>
<reference evidence="12" key="2">
    <citation type="journal article" date="2021" name="Genome Biol. Evol.">
        <title>Developing a high-quality reference genome for a parasitic bivalve with doubly uniparental inheritance (Bivalvia: Unionida).</title>
        <authorList>
            <person name="Smith C.H."/>
        </authorList>
    </citation>
    <scope>NUCLEOTIDE SEQUENCE</scope>
    <source>
        <strain evidence="12">CHS0354</strain>
        <tissue evidence="12">Mantle</tissue>
    </source>
</reference>
<feature type="compositionally biased region" description="Polar residues" evidence="9">
    <location>
        <begin position="418"/>
        <end position="430"/>
    </location>
</feature>
<feature type="domain" description="C2H2-type" evidence="10">
    <location>
        <begin position="678"/>
        <end position="696"/>
    </location>
</feature>
<dbReference type="InterPro" id="IPR000637">
    <property type="entry name" value="HMGI/Y_DNA-bd_CS"/>
</dbReference>
<keyword evidence="2" id="KW-0479">Metal-binding</keyword>
<dbReference type="SMART" id="SM00384">
    <property type="entry name" value="AT_hook"/>
    <property type="match status" value="3"/>
</dbReference>
<gene>
    <name evidence="12" type="ORF">CHS0354_011581</name>
</gene>
<evidence type="ECO:0000259" key="10">
    <source>
        <dbReference type="PROSITE" id="PS50157"/>
    </source>
</evidence>
<comment type="caution">
    <text evidence="12">The sequence shown here is derived from an EMBL/GenBank/DDBJ whole genome shotgun (WGS) entry which is preliminary data.</text>
</comment>
<keyword evidence="3" id="KW-0677">Repeat</keyword>
<sequence>MDVSVLECCDICGEDHATEVCPELGLDKSVVQDPVLTRARLTLPSFLKLVALESNETAPITVVAEQIIPKKTQFGPFEAKRTTHIFDDSGFFTLKVMMKDGTGAVSLDTTDEDECNWMCLVQVAQSEEQQNCMAYQVNANIFYCTMRDIQPGEELRVWYTRHYARKLGKTELPDGDTKLLLGHRIEPFVNFMTDESQIQNETQSEIIRDQATAAAEYREEGQRAQVVKVHHCPRCSQSFNSQVNMVKHLREHIFPNYQQNSEPFAKRRGRGRPRKEESENEVSVGISTSVPKKRGRPRKYQSALDTVEKDGEKTSKYSEETLSTEELKEETKEEDDTDDIFHDSDDELVEKRRKLHDDVLLDKDFTPASNLVVFTEKLNRRIQPSRSLKGKNTRFSSFIVCSVKVKEEVEDSGESKTEANSPTQNIQPSIKRSRGRPRKIYNVHSKAPVMVTTIGQSSNIKVDETQNDSISYENDAGGVMQESDERNIGVAETLEENSDMKAIETIDGLDQVASIQTTTTGEMKEENRDETEESVQSSSEVAESIKTRNSSTELLDIMPINEQEQHGSLTTFPTKDESTVIEEPVHYSETERDENNHTVVDTNEDDNSSYLKENDDSGNGLAKDNGKQRRRRRKTYDDIPMEIERTSLGTYYVCKVCNKKFSQMKYLVLHAPAHTQQNKCDKCGKCFTRTENLRKHPCPGDRNDGSVHDPDASNMARQEQAEGIFVCDICQETFKTAMYLFRHMAMHTDIFKCKKCSRCFSRKDSLQRHLVKCCPEVAEKYKVYFCSKCKKIFGTKIGKENHERKCTTLHCDKCGRVFTNHEDLAQHECVVGIDAPSITVKDETSTEYTCGTCGKSFSTLPYLNRHKVKHEGVFTCNLCQKSLSTQDDLNMHEKICDVVMKIKSVGVGHCDVCGEQFTRPKYFREHYQTHTHPYQCDKCCKRFIKVGTLNNHLCADLSDSYVGPRFDCTLCDKTFRNDKLLERHLAIHGGPQHKCMQCQRIFYHRDHLNSHVCKLDDGTNVRMVKRNGKMVVLEMLVCEACGKTFISKGNLIKHQRLHEEKKFECHICRKKFHFDHYLKEHISSVHDNTFKYQCTYCGKLMKSKTGLIAHTKQFHTHTDEQYNCPKCNKIFRQKGNLRTHMFSHETDRMFLCAFCGKTFKYPDQLNRHKLIHTMTNKIKCNHCDKKFCKEYELRRHMVIFHSGLVYVCAICYARCGHRHTLVRHYKRKHEDQLNLLQEEGYINSLLKNVDELKENEARTTEVEILQPQIIQVSNEQIIQMKNDPTIQLQSLQVHSGPTVTMLPQIAAEALHSLSSMTVTTESDSILSGEPNIVASEQDVIASIQPTEGMIISNGQSLISSSESSVIRSIDQQLNSSIVQSMIQELPGIISSGNITGIVTSDGTFNIGGSEAIAITSLQSLPGSIEGIEGIEGTEGQIVILQIVDHETQETITINEVHTE</sequence>
<evidence type="ECO:0000256" key="8">
    <source>
        <dbReference type="SAM" id="Coils"/>
    </source>
</evidence>
<feature type="compositionally biased region" description="Low complexity" evidence="9">
    <location>
        <begin position="534"/>
        <end position="544"/>
    </location>
</feature>
<dbReference type="PANTHER" id="PTHR24408">
    <property type="entry name" value="ZINC FINGER PROTEIN"/>
    <property type="match status" value="1"/>
</dbReference>
<dbReference type="GO" id="GO:0043565">
    <property type="term" value="F:sequence-specific DNA binding"/>
    <property type="evidence" value="ECO:0007669"/>
    <property type="project" value="TreeGrafter"/>
</dbReference>
<feature type="region of interest" description="Disordered" evidence="9">
    <location>
        <begin position="518"/>
        <end position="554"/>
    </location>
</feature>
<name>A0AAE0RRF0_9BIVA</name>
<feature type="domain" description="C2H2-type" evidence="10">
    <location>
        <begin position="725"/>
        <end position="748"/>
    </location>
</feature>
<dbReference type="Proteomes" id="UP001195483">
    <property type="component" value="Unassembled WGS sequence"/>
</dbReference>
<keyword evidence="5" id="KW-0862">Zinc</keyword>
<comment type="subcellular location">
    <subcellularLocation>
        <location evidence="1">Nucleus</location>
    </subcellularLocation>
</comment>
<evidence type="ECO:0000256" key="5">
    <source>
        <dbReference type="ARBA" id="ARBA00022833"/>
    </source>
</evidence>
<feature type="domain" description="C2H2-type" evidence="10">
    <location>
        <begin position="809"/>
        <end position="836"/>
    </location>
</feature>
<feature type="compositionally biased region" description="Acidic residues" evidence="9">
    <location>
        <begin position="332"/>
        <end position="342"/>
    </location>
</feature>
<feature type="domain" description="C2H2-type" evidence="10">
    <location>
        <begin position="1036"/>
        <end position="1063"/>
    </location>
</feature>
<dbReference type="PROSITE" id="PS00028">
    <property type="entry name" value="ZINC_FINGER_C2H2_1"/>
    <property type="match status" value="13"/>
</dbReference>
<protein>
    <submittedName>
        <fullName evidence="12">Uncharacterized protein</fullName>
    </submittedName>
</protein>
<dbReference type="Pfam" id="PF00096">
    <property type="entry name" value="zf-C2H2"/>
    <property type="match status" value="9"/>
</dbReference>
<dbReference type="SMART" id="SM00355">
    <property type="entry name" value="ZnF_C2H2"/>
    <property type="match status" value="20"/>
</dbReference>
<feature type="domain" description="C2H2-type" evidence="10">
    <location>
        <begin position="1092"/>
        <end position="1122"/>
    </location>
</feature>
<evidence type="ECO:0000256" key="6">
    <source>
        <dbReference type="ARBA" id="ARBA00023242"/>
    </source>
</evidence>
<feature type="domain" description="C2H2-type" evidence="10">
    <location>
        <begin position="652"/>
        <end position="679"/>
    </location>
</feature>
<evidence type="ECO:0000256" key="2">
    <source>
        <dbReference type="ARBA" id="ARBA00022723"/>
    </source>
</evidence>
<dbReference type="Gene3D" id="2.170.270.10">
    <property type="entry name" value="SET domain"/>
    <property type="match status" value="1"/>
</dbReference>
<dbReference type="GO" id="GO:0000981">
    <property type="term" value="F:DNA-binding transcription factor activity, RNA polymerase II-specific"/>
    <property type="evidence" value="ECO:0007669"/>
    <property type="project" value="TreeGrafter"/>
</dbReference>
<feature type="compositionally biased region" description="Basic and acidic residues" evidence="9">
    <location>
        <begin position="585"/>
        <end position="596"/>
    </location>
</feature>
<feature type="domain" description="C2H2-type" evidence="10">
    <location>
        <begin position="230"/>
        <end position="252"/>
    </location>
</feature>
<feature type="domain" description="C2H2-type" evidence="10">
    <location>
        <begin position="908"/>
        <end position="935"/>
    </location>
</feature>
<feature type="compositionally biased region" description="Basic and acidic residues" evidence="9">
    <location>
        <begin position="306"/>
        <end position="331"/>
    </location>
</feature>
<evidence type="ECO:0000256" key="7">
    <source>
        <dbReference type="PROSITE-ProRule" id="PRU00042"/>
    </source>
</evidence>
<proteinExistence type="predicted"/>
<dbReference type="InterPro" id="IPR046341">
    <property type="entry name" value="SET_dom_sf"/>
</dbReference>